<reference evidence="2 3" key="1">
    <citation type="journal article" date="2011" name="J. Bacteriol.">
        <title>Genome sequence of the mercury-methylating and pleomorphic Desulfovibrio africanus Strain Walvis Bay.</title>
        <authorList>
            <person name="Brown S.D."/>
            <person name="Wall J.D."/>
            <person name="Kucken A.M."/>
            <person name="Gilmour C.C."/>
            <person name="Podar M."/>
            <person name="Brandt C.C."/>
            <person name="Teshima H."/>
            <person name="Detter J.C."/>
            <person name="Han C.S."/>
            <person name="Land M.L."/>
            <person name="Lucas S."/>
            <person name="Han J."/>
            <person name="Pennacchio L."/>
            <person name="Nolan M."/>
            <person name="Pitluck S."/>
            <person name="Woyke T."/>
            <person name="Goodwin L."/>
            <person name="Palumbo A.V."/>
            <person name="Elias D.A."/>
        </authorList>
    </citation>
    <scope>NUCLEOTIDE SEQUENCE [LARGE SCALE GENOMIC DNA]</scope>
    <source>
        <strain evidence="2 3">Walvis Bay</strain>
    </source>
</reference>
<evidence type="ECO:0000313" key="3">
    <source>
        <dbReference type="Proteomes" id="UP000007844"/>
    </source>
</evidence>
<organism evidence="2 3">
    <name type="scientific">Desulfocurvibacter africanus subsp. africanus str. Walvis Bay</name>
    <dbReference type="NCBI Taxonomy" id="690850"/>
    <lineage>
        <taxon>Bacteria</taxon>
        <taxon>Pseudomonadati</taxon>
        <taxon>Thermodesulfobacteriota</taxon>
        <taxon>Desulfovibrionia</taxon>
        <taxon>Desulfovibrionales</taxon>
        <taxon>Desulfovibrionaceae</taxon>
        <taxon>Desulfocurvibacter</taxon>
    </lineage>
</organism>
<dbReference type="STRING" id="690850.Desaf_1433"/>
<evidence type="ECO:0000256" key="1">
    <source>
        <dbReference type="SAM" id="SignalP"/>
    </source>
</evidence>
<dbReference type="Proteomes" id="UP000007844">
    <property type="component" value="Chromosome"/>
</dbReference>
<dbReference type="AlphaFoldDB" id="F3Z068"/>
<dbReference type="HOGENOM" id="CLU_2315672_0_0_7"/>
<keyword evidence="1" id="KW-0732">Signal</keyword>
<proteinExistence type="predicted"/>
<dbReference type="EMBL" id="CP003221">
    <property type="protein sequence ID" value="EGJ49770.1"/>
    <property type="molecule type" value="Genomic_DNA"/>
</dbReference>
<keyword evidence="3" id="KW-1185">Reference proteome</keyword>
<dbReference type="KEGG" id="daf:Desaf_1433"/>
<accession>F3Z068</accession>
<protein>
    <submittedName>
        <fullName evidence="2">Uncharacterized protein</fullName>
    </submittedName>
</protein>
<sequence length="99" mass="11629" precursor="true">MRILLITLTLAFTLVTLGAAPAFADKVVIVNNGCDHDDYRHRPKHKHWKKQHRHDRHERREEYREVHHYHHYESRSRRPAGGHYVAIGGPTFGVFVTGR</sequence>
<evidence type="ECO:0000313" key="2">
    <source>
        <dbReference type="EMBL" id="EGJ49770.1"/>
    </source>
</evidence>
<gene>
    <name evidence="2" type="ORF">Desaf_1433</name>
</gene>
<feature type="chain" id="PRO_5003303271" evidence="1">
    <location>
        <begin position="25"/>
        <end position="99"/>
    </location>
</feature>
<feature type="signal peptide" evidence="1">
    <location>
        <begin position="1"/>
        <end position="24"/>
    </location>
</feature>
<dbReference type="RefSeq" id="WP_014259558.1">
    <property type="nucleotide sequence ID" value="NC_016629.1"/>
</dbReference>
<name>F3Z068_DESAF</name>